<dbReference type="AlphaFoldDB" id="A0A3B0VKI5"/>
<evidence type="ECO:0008006" key="2">
    <source>
        <dbReference type="Google" id="ProtNLM"/>
    </source>
</evidence>
<gene>
    <name evidence="1" type="ORF">MNBD_GAMMA04-2152</name>
</gene>
<sequence>MNNDFEKTWEIYTSSWQAGSSDGKRAIFEKCLDAECAYYDPLIKTIGWDELVAYMLDFHQQIPGGHFVTNYFLAHNNQSIAKWEMKNGENAVVGEGVSYGKYNENGKLVSMTGFFETP</sequence>
<accession>A0A3B0VKI5</accession>
<dbReference type="InterPro" id="IPR032710">
    <property type="entry name" value="NTF2-like_dom_sf"/>
</dbReference>
<proteinExistence type="predicted"/>
<dbReference type="EMBL" id="UOFB01000018">
    <property type="protein sequence ID" value="VAW44065.1"/>
    <property type="molecule type" value="Genomic_DNA"/>
</dbReference>
<protein>
    <recommendedName>
        <fullName evidence="2">SnoaL-like domain-containing protein</fullName>
    </recommendedName>
</protein>
<organism evidence="1">
    <name type="scientific">hydrothermal vent metagenome</name>
    <dbReference type="NCBI Taxonomy" id="652676"/>
    <lineage>
        <taxon>unclassified sequences</taxon>
        <taxon>metagenomes</taxon>
        <taxon>ecological metagenomes</taxon>
    </lineage>
</organism>
<dbReference type="SUPFAM" id="SSF54427">
    <property type="entry name" value="NTF2-like"/>
    <property type="match status" value="1"/>
</dbReference>
<dbReference type="Gene3D" id="3.10.450.50">
    <property type="match status" value="1"/>
</dbReference>
<name>A0A3B0VKI5_9ZZZZ</name>
<reference evidence="1" key="1">
    <citation type="submission" date="2018-06" db="EMBL/GenBank/DDBJ databases">
        <authorList>
            <person name="Zhirakovskaya E."/>
        </authorList>
    </citation>
    <scope>NUCLEOTIDE SEQUENCE</scope>
</reference>
<evidence type="ECO:0000313" key="1">
    <source>
        <dbReference type="EMBL" id="VAW44065.1"/>
    </source>
</evidence>